<evidence type="ECO:0000313" key="2">
    <source>
        <dbReference type="EMBL" id="TNN34935.1"/>
    </source>
</evidence>
<dbReference type="Proteomes" id="UP000314294">
    <property type="component" value="Unassembled WGS sequence"/>
</dbReference>
<dbReference type="EMBL" id="SRLO01001863">
    <property type="protein sequence ID" value="TNN34935.1"/>
    <property type="molecule type" value="Genomic_DNA"/>
</dbReference>
<name>A0A4Z2F1C6_9TELE</name>
<sequence>MVSSTTPPLSWGPTGVSWNPENTPPPIRPVIRGVL</sequence>
<gene>
    <name evidence="2" type="ORF">EYF80_054904</name>
</gene>
<keyword evidence="3" id="KW-1185">Reference proteome</keyword>
<accession>A0A4Z2F1C6</accession>
<dbReference type="AlphaFoldDB" id="A0A4Z2F1C6"/>
<evidence type="ECO:0000256" key="1">
    <source>
        <dbReference type="SAM" id="MobiDB-lite"/>
    </source>
</evidence>
<organism evidence="2 3">
    <name type="scientific">Liparis tanakae</name>
    <name type="common">Tanaka's snailfish</name>
    <dbReference type="NCBI Taxonomy" id="230148"/>
    <lineage>
        <taxon>Eukaryota</taxon>
        <taxon>Metazoa</taxon>
        <taxon>Chordata</taxon>
        <taxon>Craniata</taxon>
        <taxon>Vertebrata</taxon>
        <taxon>Euteleostomi</taxon>
        <taxon>Actinopterygii</taxon>
        <taxon>Neopterygii</taxon>
        <taxon>Teleostei</taxon>
        <taxon>Neoteleostei</taxon>
        <taxon>Acanthomorphata</taxon>
        <taxon>Eupercaria</taxon>
        <taxon>Perciformes</taxon>
        <taxon>Cottioidei</taxon>
        <taxon>Cottales</taxon>
        <taxon>Liparidae</taxon>
        <taxon>Liparis</taxon>
    </lineage>
</organism>
<reference evidence="2 3" key="1">
    <citation type="submission" date="2019-03" db="EMBL/GenBank/DDBJ databases">
        <title>First draft genome of Liparis tanakae, snailfish: a comprehensive survey of snailfish specific genes.</title>
        <authorList>
            <person name="Kim W."/>
            <person name="Song I."/>
            <person name="Jeong J.-H."/>
            <person name="Kim D."/>
            <person name="Kim S."/>
            <person name="Ryu S."/>
            <person name="Song J.Y."/>
            <person name="Lee S.K."/>
        </authorList>
    </citation>
    <scope>NUCLEOTIDE SEQUENCE [LARGE SCALE GENOMIC DNA]</scope>
    <source>
        <tissue evidence="2">Muscle</tissue>
    </source>
</reference>
<protein>
    <submittedName>
        <fullName evidence="2">Uncharacterized protein</fullName>
    </submittedName>
</protein>
<evidence type="ECO:0000313" key="3">
    <source>
        <dbReference type="Proteomes" id="UP000314294"/>
    </source>
</evidence>
<proteinExistence type="predicted"/>
<feature type="region of interest" description="Disordered" evidence="1">
    <location>
        <begin position="1"/>
        <end position="25"/>
    </location>
</feature>
<comment type="caution">
    <text evidence="2">The sequence shown here is derived from an EMBL/GenBank/DDBJ whole genome shotgun (WGS) entry which is preliminary data.</text>
</comment>